<evidence type="ECO:0000259" key="6">
    <source>
        <dbReference type="PROSITE" id="PS51767"/>
    </source>
</evidence>
<dbReference type="InterPro" id="IPR034164">
    <property type="entry name" value="Pepsin-like_dom"/>
</dbReference>
<dbReference type="Gene3D" id="2.40.70.10">
    <property type="entry name" value="Acid Proteases"/>
    <property type="match status" value="2"/>
</dbReference>
<dbReference type="PANTHER" id="PTHR47966">
    <property type="entry name" value="BETA-SITE APP-CLEAVING ENZYME, ISOFORM A-RELATED"/>
    <property type="match status" value="1"/>
</dbReference>
<dbReference type="CDD" id="cd05471">
    <property type="entry name" value="pepsin_like"/>
    <property type="match status" value="1"/>
</dbReference>
<feature type="domain" description="Peptidase A1" evidence="6">
    <location>
        <begin position="82"/>
        <end position="390"/>
    </location>
</feature>
<organism evidence="7 8">
    <name type="scientific">Hericium alpestre</name>
    <dbReference type="NCBI Taxonomy" id="135208"/>
    <lineage>
        <taxon>Eukaryota</taxon>
        <taxon>Fungi</taxon>
        <taxon>Dikarya</taxon>
        <taxon>Basidiomycota</taxon>
        <taxon>Agaricomycotina</taxon>
        <taxon>Agaricomycetes</taxon>
        <taxon>Russulales</taxon>
        <taxon>Hericiaceae</taxon>
        <taxon>Hericium</taxon>
    </lineage>
</organism>
<keyword evidence="8" id="KW-1185">Reference proteome</keyword>
<dbReference type="Pfam" id="PF00026">
    <property type="entry name" value="Asp"/>
    <property type="match status" value="1"/>
</dbReference>
<comment type="caution">
    <text evidence="7">The sequence shown here is derived from an EMBL/GenBank/DDBJ whole genome shotgun (WGS) entry which is preliminary data.</text>
</comment>
<dbReference type="InterPro" id="IPR001969">
    <property type="entry name" value="Aspartic_peptidase_AS"/>
</dbReference>
<name>A0A4Y9ZNC7_9AGAM</name>
<evidence type="ECO:0000256" key="5">
    <source>
        <dbReference type="SAM" id="SignalP"/>
    </source>
</evidence>
<keyword evidence="4" id="KW-0378">Hydrolase</keyword>
<keyword evidence="4" id="KW-0645">Protease</keyword>
<evidence type="ECO:0000313" key="8">
    <source>
        <dbReference type="Proteomes" id="UP000298061"/>
    </source>
</evidence>
<gene>
    <name evidence="7" type="ORF">EWM64_g9084</name>
</gene>
<evidence type="ECO:0000256" key="2">
    <source>
        <dbReference type="ARBA" id="ARBA00022750"/>
    </source>
</evidence>
<dbReference type="InterPro" id="IPR033121">
    <property type="entry name" value="PEPTIDASE_A1"/>
</dbReference>
<feature type="signal peptide" evidence="5">
    <location>
        <begin position="1"/>
        <end position="26"/>
    </location>
</feature>
<keyword evidence="3" id="KW-1015">Disulfide bond</keyword>
<dbReference type="AlphaFoldDB" id="A0A4Y9ZNC7"/>
<keyword evidence="5" id="KW-0732">Signal</keyword>
<comment type="similarity">
    <text evidence="1 4">Belongs to the peptidase A1 family.</text>
</comment>
<dbReference type="GO" id="GO:0004190">
    <property type="term" value="F:aspartic-type endopeptidase activity"/>
    <property type="evidence" value="ECO:0007669"/>
    <property type="project" value="UniProtKB-KW"/>
</dbReference>
<evidence type="ECO:0000256" key="4">
    <source>
        <dbReference type="RuleBase" id="RU000454"/>
    </source>
</evidence>
<dbReference type="SUPFAM" id="SSF50630">
    <property type="entry name" value="Acid proteases"/>
    <property type="match status" value="1"/>
</dbReference>
<reference evidence="7 8" key="1">
    <citation type="submission" date="2019-02" db="EMBL/GenBank/DDBJ databases">
        <title>Genome sequencing of the rare red list fungi Hericium alpestre (H. flagellum).</title>
        <authorList>
            <person name="Buettner E."/>
            <person name="Kellner H."/>
        </authorList>
    </citation>
    <scope>NUCLEOTIDE SEQUENCE [LARGE SCALE GENOMIC DNA]</scope>
    <source>
        <strain evidence="7 8">DSM 108284</strain>
    </source>
</reference>
<proteinExistence type="inferred from homology"/>
<accession>A0A4Y9ZNC7</accession>
<evidence type="ECO:0000256" key="3">
    <source>
        <dbReference type="PIRSR" id="PIRSR601461-2"/>
    </source>
</evidence>
<dbReference type="PROSITE" id="PS00141">
    <property type="entry name" value="ASP_PROTEASE"/>
    <property type="match status" value="1"/>
</dbReference>
<evidence type="ECO:0000313" key="7">
    <source>
        <dbReference type="EMBL" id="TFY74929.1"/>
    </source>
</evidence>
<dbReference type="OrthoDB" id="771136at2759"/>
<sequence length="393" mass="40875">MKFTPSFTVLLNAVLVAFSIAEDVQAVPTGRHDAALGVRELPDTAVEHNDAVVISNITARAEPRVVSIPLLAFQLGQRDVGYVGSFKLGSAAQNIPMLVDTGSSTFWVIPKTAQQKRTWTITYGDGSSASGPVVTDSVKVGALDAMPGFPIGIGTAISGVLASVPARGTAGFSNGKLEATTRTGGVTILEGLKASELIPASVVGIQLGRGARLGAVGTGQLTLGGSNPAKFQTGAGNLVTVRNTATSGLWQITLANSKVNGRIVRTSRSALLDTGNSRILTTKGDGQFFHSFPGAFTSENGIFGLPCDPTKIPPISFTVGTVEFPINPVDIIGAEIVAEGLPQGQLCYSLIQDHDDKPGKPPRTTWSLGIPFLKNVYQILDSDANTITLAKPA</sequence>
<feature type="disulfide bond" evidence="3">
    <location>
        <begin position="307"/>
        <end position="347"/>
    </location>
</feature>
<dbReference type="GO" id="GO:0006508">
    <property type="term" value="P:proteolysis"/>
    <property type="evidence" value="ECO:0007669"/>
    <property type="project" value="UniProtKB-KW"/>
</dbReference>
<protein>
    <recommendedName>
        <fullName evidence="6">Peptidase A1 domain-containing protein</fullName>
    </recommendedName>
</protein>
<dbReference type="PRINTS" id="PR00792">
    <property type="entry name" value="PEPSIN"/>
</dbReference>
<dbReference type="InterPro" id="IPR021109">
    <property type="entry name" value="Peptidase_aspartic_dom_sf"/>
</dbReference>
<dbReference type="InterPro" id="IPR001461">
    <property type="entry name" value="Aspartic_peptidase_A1"/>
</dbReference>
<dbReference type="Proteomes" id="UP000298061">
    <property type="component" value="Unassembled WGS sequence"/>
</dbReference>
<dbReference type="PROSITE" id="PS51767">
    <property type="entry name" value="PEPTIDASE_A1"/>
    <property type="match status" value="1"/>
</dbReference>
<keyword evidence="2 4" id="KW-0064">Aspartyl protease</keyword>
<dbReference type="EMBL" id="SFCI01001800">
    <property type="protein sequence ID" value="TFY74929.1"/>
    <property type="molecule type" value="Genomic_DNA"/>
</dbReference>
<dbReference type="PANTHER" id="PTHR47966:SF75">
    <property type="entry name" value="ENDOPEPTIDASE (CTSD), PUTATIVE (AFU_ORTHOLOGUE AFUA_4G07040)-RELATED"/>
    <property type="match status" value="1"/>
</dbReference>
<feature type="chain" id="PRO_5021421044" description="Peptidase A1 domain-containing protein" evidence="5">
    <location>
        <begin position="27"/>
        <end position="393"/>
    </location>
</feature>
<evidence type="ECO:0000256" key="1">
    <source>
        <dbReference type="ARBA" id="ARBA00007447"/>
    </source>
</evidence>